<keyword evidence="1 3" id="KW-0175">Coiled coil</keyword>
<feature type="domain" description="Zinc finger-XS" evidence="7">
    <location>
        <begin position="48"/>
        <end position="90"/>
    </location>
</feature>
<dbReference type="Gene3D" id="3.30.70.2890">
    <property type="entry name" value="XS domain"/>
    <property type="match status" value="1"/>
</dbReference>
<dbReference type="InterPro" id="IPR045177">
    <property type="entry name" value="FDM1-5/IDN2"/>
</dbReference>
<evidence type="ECO:0000259" key="6">
    <source>
        <dbReference type="Pfam" id="PF03469"/>
    </source>
</evidence>
<keyword evidence="9" id="KW-1185">Reference proteome</keyword>
<reference evidence="8" key="1">
    <citation type="submission" date="2022-02" db="EMBL/GenBank/DDBJ databases">
        <authorList>
            <person name="Henning P.M."/>
            <person name="McCubbin A.G."/>
            <person name="Shore J.S."/>
        </authorList>
    </citation>
    <scope>NUCLEOTIDE SEQUENCE</scope>
    <source>
        <strain evidence="8">F60SS</strain>
        <tissue evidence="8">Leaves</tissue>
    </source>
</reference>
<comment type="caution">
    <text evidence="8">The sequence shown here is derived from an EMBL/GenBank/DDBJ whole genome shotgun (WGS) entry which is preliminary data.</text>
</comment>
<feature type="compositionally biased region" description="Acidic residues" evidence="4">
    <location>
        <begin position="10"/>
        <end position="21"/>
    </location>
</feature>
<dbReference type="Pfam" id="PF03469">
    <property type="entry name" value="XH"/>
    <property type="match status" value="1"/>
</dbReference>
<evidence type="ECO:0000256" key="1">
    <source>
        <dbReference type="ARBA" id="ARBA00023054"/>
    </source>
</evidence>
<dbReference type="PANTHER" id="PTHR21596">
    <property type="entry name" value="RIBONUCLEASE P SUBUNIT P38"/>
    <property type="match status" value="1"/>
</dbReference>
<sequence>MIGMVHGSDSEEEESEISESEIDDYAVRPYEDLKAGKLKVKVNGFLRCPFCLGKKKQDYKFKDLLQHASGVGKGSANRSAKQKANHLALARYLEADLANGAEQQTKRVLPHPVNRTPGDHEKFVRPWTGIITQKVKDLNHISVMLDTGYWLQRFESYKPTDAYALWNEDEQTLKALLTFDDGLIGYANATEFEKLFDAEGHGKKDWQQQKTTPHDSTAYGWCARADDYHSDGALGEYLRNQGKWALTTFSSVVQEETAKHQTVVAYFAQQIDTTNLEMDQMEYMITEREMSLARMLDEKDKLHEKFLAETTELQRAARENVRRVLDEVEKMNEELESKKRKLDDWSKKLNKQEALTEREKQKLDDEKKKNAERTSSLHLASLEQKKADENVLRLVEEQQREKEVALSKILELEKQLDAKHKVEMEIQDLKGKLQVMKHFDNQDDEAVQSKMKEMEEELKEKIDDLHDVESLSRALTIKERESNDELQEARKVLIQGLNEMLDGRDGRTIIGIKRMGEIDSKAFHNVCKEKFGSDEAMVQATTLCSLWQENLKDPHWHPFRVITVDGEPKQIVDEADEKLRSLKEELKDEAYAAVLTALQELNEYNPSGRYAIQELWNFKESRKATLKEVIAYCLRHIKGLKRKRGA</sequence>
<feature type="coiled-coil region" evidence="3">
    <location>
        <begin position="395"/>
        <end position="471"/>
    </location>
</feature>
<dbReference type="InterPro" id="IPR005379">
    <property type="entry name" value="FDM1-5/IDN2_XH"/>
</dbReference>
<gene>
    <name evidence="8" type="ORF">Tsubulata_010696</name>
</gene>
<dbReference type="EMBL" id="JAKUCV010001226">
    <property type="protein sequence ID" value="KAJ4847227.1"/>
    <property type="molecule type" value="Genomic_DNA"/>
</dbReference>
<organism evidence="8 9">
    <name type="scientific">Turnera subulata</name>
    <dbReference type="NCBI Taxonomy" id="218843"/>
    <lineage>
        <taxon>Eukaryota</taxon>
        <taxon>Viridiplantae</taxon>
        <taxon>Streptophyta</taxon>
        <taxon>Embryophyta</taxon>
        <taxon>Tracheophyta</taxon>
        <taxon>Spermatophyta</taxon>
        <taxon>Magnoliopsida</taxon>
        <taxon>eudicotyledons</taxon>
        <taxon>Gunneridae</taxon>
        <taxon>Pentapetalae</taxon>
        <taxon>rosids</taxon>
        <taxon>fabids</taxon>
        <taxon>Malpighiales</taxon>
        <taxon>Passifloraceae</taxon>
        <taxon>Turnera</taxon>
    </lineage>
</organism>
<keyword evidence="2" id="KW-0943">RNA-mediated gene silencing</keyword>
<dbReference type="PANTHER" id="PTHR21596:SF3">
    <property type="entry name" value="FACTOR OF DNA METHYLATION 1-RELATED"/>
    <property type="match status" value="1"/>
</dbReference>
<reference evidence="8" key="2">
    <citation type="journal article" date="2023" name="Plants (Basel)">
        <title>Annotation of the Turnera subulata (Passifloraceae) Draft Genome Reveals the S-Locus Evolved after the Divergence of Turneroideae from Passifloroideae in a Stepwise Manner.</title>
        <authorList>
            <person name="Henning P.M."/>
            <person name="Roalson E.H."/>
            <person name="Mir W."/>
            <person name="McCubbin A.G."/>
            <person name="Shore J.S."/>
        </authorList>
    </citation>
    <scope>NUCLEOTIDE SEQUENCE</scope>
    <source>
        <strain evidence="8">F60SS</strain>
    </source>
</reference>
<accession>A0A9Q0GCC7</accession>
<evidence type="ECO:0000256" key="4">
    <source>
        <dbReference type="SAM" id="MobiDB-lite"/>
    </source>
</evidence>
<evidence type="ECO:0000256" key="2">
    <source>
        <dbReference type="ARBA" id="ARBA00023158"/>
    </source>
</evidence>
<dbReference type="Pfam" id="PF03470">
    <property type="entry name" value="zf-XS"/>
    <property type="match status" value="1"/>
</dbReference>
<dbReference type="AlphaFoldDB" id="A0A9Q0GCC7"/>
<evidence type="ECO:0008006" key="10">
    <source>
        <dbReference type="Google" id="ProtNLM"/>
    </source>
</evidence>
<evidence type="ECO:0000259" key="5">
    <source>
        <dbReference type="Pfam" id="PF03468"/>
    </source>
</evidence>
<feature type="region of interest" description="Disordered" evidence="4">
    <location>
        <begin position="356"/>
        <end position="382"/>
    </location>
</feature>
<dbReference type="GO" id="GO:0080188">
    <property type="term" value="P:gene silencing by siRNA-directed DNA methylation"/>
    <property type="evidence" value="ECO:0007669"/>
    <property type="project" value="InterPro"/>
</dbReference>
<dbReference type="InterPro" id="IPR005380">
    <property type="entry name" value="XS_domain"/>
</dbReference>
<dbReference type="OrthoDB" id="1892195at2759"/>
<evidence type="ECO:0000256" key="3">
    <source>
        <dbReference type="SAM" id="Coils"/>
    </source>
</evidence>
<dbReference type="InterPro" id="IPR005381">
    <property type="entry name" value="Znf-XS_domain"/>
</dbReference>
<dbReference type="Pfam" id="PF03468">
    <property type="entry name" value="XS"/>
    <property type="match status" value="1"/>
</dbReference>
<feature type="compositionally biased region" description="Basic and acidic residues" evidence="4">
    <location>
        <begin position="356"/>
        <end position="372"/>
    </location>
</feature>
<dbReference type="Proteomes" id="UP001141552">
    <property type="component" value="Unassembled WGS sequence"/>
</dbReference>
<feature type="region of interest" description="Disordered" evidence="4">
    <location>
        <begin position="1"/>
        <end position="21"/>
    </location>
</feature>
<evidence type="ECO:0000313" key="9">
    <source>
        <dbReference type="Proteomes" id="UP001141552"/>
    </source>
</evidence>
<feature type="domain" description="XS" evidence="5">
    <location>
        <begin position="121"/>
        <end position="229"/>
    </location>
</feature>
<protein>
    <recommendedName>
        <fullName evidence="10">Factor of DNA methylation 1-5/IDN2 domain-containing protein</fullName>
    </recommendedName>
</protein>
<proteinExistence type="predicted"/>
<evidence type="ECO:0000313" key="8">
    <source>
        <dbReference type="EMBL" id="KAJ4847227.1"/>
    </source>
</evidence>
<dbReference type="InterPro" id="IPR038588">
    <property type="entry name" value="XS_domain_sf"/>
</dbReference>
<feature type="domain" description="Factor of DNA methylation 1-5/IDN2" evidence="6">
    <location>
        <begin position="513"/>
        <end position="643"/>
    </location>
</feature>
<evidence type="ECO:0000259" key="7">
    <source>
        <dbReference type="Pfam" id="PF03470"/>
    </source>
</evidence>
<name>A0A9Q0GCC7_9ROSI</name>